<dbReference type="SUPFAM" id="SSF52335">
    <property type="entry name" value="Methylglyoxal synthase-like"/>
    <property type="match status" value="1"/>
</dbReference>
<evidence type="ECO:0000256" key="6">
    <source>
        <dbReference type="ARBA" id="ARBA00022723"/>
    </source>
</evidence>
<keyword evidence="17" id="KW-1185">Reference proteome</keyword>
<keyword evidence="3" id="KW-0055">Arginine biosynthesis</keyword>
<dbReference type="InterPro" id="IPR036914">
    <property type="entry name" value="MGS-like_dom_sf"/>
</dbReference>
<evidence type="ECO:0000256" key="8">
    <source>
        <dbReference type="ARBA" id="ARBA00022741"/>
    </source>
</evidence>
<dbReference type="AlphaFoldDB" id="V8NQS5"/>
<dbReference type="InterPro" id="IPR005479">
    <property type="entry name" value="CPAse_ATP-bd"/>
</dbReference>
<keyword evidence="7" id="KW-0677">Repeat</keyword>
<protein>
    <recommendedName>
        <fullName evidence="18">Carbamoyl-phosphate synthase [ammonia], mitochondrial</fullName>
    </recommendedName>
</protein>
<dbReference type="InterPro" id="IPR016185">
    <property type="entry name" value="PreATP-grasp_dom_sf"/>
</dbReference>
<dbReference type="OrthoDB" id="434at2759"/>
<dbReference type="SUPFAM" id="SSF52440">
    <property type="entry name" value="PreATP-grasp domain"/>
    <property type="match status" value="1"/>
</dbReference>
<evidence type="ECO:0000313" key="16">
    <source>
        <dbReference type="EMBL" id="ETE63907.1"/>
    </source>
</evidence>
<dbReference type="GO" id="GO:0005737">
    <property type="term" value="C:cytoplasm"/>
    <property type="evidence" value="ECO:0007669"/>
    <property type="project" value="TreeGrafter"/>
</dbReference>
<dbReference type="PANTHER" id="PTHR11405:SF53">
    <property type="entry name" value="CARBAMOYL-PHOSPHATE SYNTHASE [AMMONIA], MITOCHONDRIAL"/>
    <property type="match status" value="1"/>
</dbReference>
<evidence type="ECO:0000256" key="13">
    <source>
        <dbReference type="PROSITE-ProRule" id="PRU00409"/>
    </source>
</evidence>
<dbReference type="Pfam" id="PF25596">
    <property type="entry name" value="CPSase_L_D1"/>
    <property type="match status" value="1"/>
</dbReference>
<comment type="pathway">
    <text evidence="1">Amino-acid biosynthesis; L-arginine biosynthesis; carbamoyl phosphate from bicarbonate: step 1/1.</text>
</comment>
<keyword evidence="6" id="KW-0479">Metal-binding</keyword>
<dbReference type="GO" id="GO:0006541">
    <property type="term" value="P:glutamine metabolic process"/>
    <property type="evidence" value="ECO:0007669"/>
    <property type="project" value="TreeGrafter"/>
</dbReference>
<dbReference type="PROSITE" id="PS50975">
    <property type="entry name" value="ATP_GRASP"/>
    <property type="match status" value="1"/>
</dbReference>
<keyword evidence="9 13" id="KW-0067">ATP-binding</keyword>
<dbReference type="GO" id="GO:0004088">
    <property type="term" value="F:carbamoyl-phosphate synthase (glutamine-hydrolyzing) activity"/>
    <property type="evidence" value="ECO:0007669"/>
    <property type="project" value="UniProtKB-EC"/>
</dbReference>
<comment type="similarity">
    <text evidence="2">Belongs to the CarB family.</text>
</comment>
<dbReference type="Pfam" id="PF02142">
    <property type="entry name" value="MGS"/>
    <property type="match status" value="1"/>
</dbReference>
<dbReference type="CDD" id="cd01423">
    <property type="entry name" value="MGS_CPS_I_III"/>
    <property type="match status" value="1"/>
</dbReference>
<dbReference type="GO" id="GO:0006526">
    <property type="term" value="P:L-arginine biosynthetic process"/>
    <property type="evidence" value="ECO:0007669"/>
    <property type="project" value="UniProtKB-KW"/>
</dbReference>
<keyword evidence="5" id="KW-0028">Amino-acid biosynthesis</keyword>
<dbReference type="InterPro" id="IPR011607">
    <property type="entry name" value="MGS-like_dom"/>
</dbReference>
<evidence type="ECO:0000256" key="4">
    <source>
        <dbReference type="ARBA" id="ARBA00022598"/>
    </source>
</evidence>
<dbReference type="Proteomes" id="UP000018936">
    <property type="component" value="Unassembled WGS sequence"/>
</dbReference>
<keyword evidence="4" id="KW-0436">Ligase</keyword>
<evidence type="ECO:0000259" key="15">
    <source>
        <dbReference type="PROSITE" id="PS51855"/>
    </source>
</evidence>
<dbReference type="InterPro" id="IPR058047">
    <property type="entry name" value="CPSase_preATP-grasp"/>
</dbReference>
<dbReference type="PROSITE" id="PS00867">
    <property type="entry name" value="CPSASE_2"/>
    <property type="match status" value="1"/>
</dbReference>
<dbReference type="SUPFAM" id="SSF56059">
    <property type="entry name" value="Glutathione synthetase ATP-binding domain-like"/>
    <property type="match status" value="1"/>
</dbReference>
<evidence type="ECO:0000256" key="7">
    <source>
        <dbReference type="ARBA" id="ARBA00022737"/>
    </source>
</evidence>
<dbReference type="Gene3D" id="1.10.1030.10">
    <property type="entry name" value="Carbamoyl-phosphate synthetase, large subunit oligomerisation domain"/>
    <property type="match status" value="1"/>
</dbReference>
<dbReference type="Pfam" id="PF02786">
    <property type="entry name" value="CPSase_L_D2"/>
    <property type="match status" value="1"/>
</dbReference>
<gene>
    <name evidence="16" type="ORF">L345_10326</name>
</gene>
<name>V8NQS5_OPHHA</name>
<evidence type="ECO:0000256" key="2">
    <source>
        <dbReference type="ARBA" id="ARBA00009799"/>
    </source>
</evidence>
<evidence type="ECO:0000313" key="17">
    <source>
        <dbReference type="Proteomes" id="UP000018936"/>
    </source>
</evidence>
<dbReference type="InterPro" id="IPR011761">
    <property type="entry name" value="ATP-grasp"/>
</dbReference>
<dbReference type="InterPro" id="IPR005483">
    <property type="entry name" value="CPSase_dom"/>
</dbReference>
<evidence type="ECO:0000256" key="12">
    <source>
        <dbReference type="ARBA" id="ARBA00048816"/>
    </source>
</evidence>
<dbReference type="InterPro" id="IPR036897">
    <property type="entry name" value="CarbamoylP_synth_lsu_oligo_sf"/>
</dbReference>
<dbReference type="FunFam" id="3.40.50.20:FF:000002">
    <property type="entry name" value="Carbamoyl-phosphate synthase large chain"/>
    <property type="match status" value="1"/>
</dbReference>
<dbReference type="GO" id="GO:0004087">
    <property type="term" value="F:carbamoyl-phosphate synthase (ammonia) activity"/>
    <property type="evidence" value="ECO:0007669"/>
    <property type="project" value="UniProtKB-EC"/>
</dbReference>
<dbReference type="PROSITE" id="PS51855">
    <property type="entry name" value="MGS"/>
    <property type="match status" value="1"/>
</dbReference>
<comment type="catalytic activity">
    <reaction evidence="12">
        <text>hydrogencarbonate + L-glutamine + 2 ATP + H2O = carbamoyl phosphate + L-glutamate + 2 ADP + phosphate + 2 H(+)</text>
        <dbReference type="Rhea" id="RHEA:18633"/>
        <dbReference type="ChEBI" id="CHEBI:15377"/>
        <dbReference type="ChEBI" id="CHEBI:15378"/>
        <dbReference type="ChEBI" id="CHEBI:17544"/>
        <dbReference type="ChEBI" id="CHEBI:29985"/>
        <dbReference type="ChEBI" id="CHEBI:30616"/>
        <dbReference type="ChEBI" id="CHEBI:43474"/>
        <dbReference type="ChEBI" id="CHEBI:58228"/>
        <dbReference type="ChEBI" id="CHEBI:58359"/>
        <dbReference type="ChEBI" id="CHEBI:456216"/>
        <dbReference type="EC" id="6.3.5.5"/>
    </reaction>
</comment>
<evidence type="ECO:0000256" key="11">
    <source>
        <dbReference type="ARBA" id="ARBA00047359"/>
    </source>
</evidence>
<sequence>EIDSVPEESLRRAKQIGFSDKQIGKCLGLSEAQSRELRIKKNIIPWVKQIDTLAGEYPAVTNYLYVTYNGQEHDVKFDDCGMMVLGCGPYHIGSSVEFDWCAVSCIRTLHQLSKKTVVVNCNPETVSTDFDECDRLYFEELSLERILDIYQQEACDGCIISVGGQIPNNLAVPLYRNGVKIMGTNPLQIDRAEDRSVFSAVLDELQVAQAPWKAVSSLISQKPKMEATLNGSAMNVVHTEKEMKKFLAEATRVSQEHPVVLTKFIEGAREVEMDAVAKNGKVICHAISEHVEDAGVHSGDATLMFPAQTISQGAIEKVKIATRKIADAFAISGPFNIQFLIRGNDVLVIECNLRASRSIPFISKSLGLDFIDMATKVMTQEQIHESSLPALTNPTIPSNYVGIKAPMFSWPRLRDVDPILRCEMASTGEHSFRPKFLYEAEQLHSQGFKLYATPATSTWLNSNGIPASPVAWPSKEKSEPTLPPVRQLIKDGSIDLVINLPNNNTTFVQDNYLIRRAAVDGGISLLTNLQPVISLLPLDLPQRYHNHLLLNMMNVTGTLSNKRMAIPAFRKKYILTPKHSVEKAKSKRPLNFAGMETKK</sequence>
<comment type="catalytic activity">
    <reaction evidence="11">
        <text>hydrogencarbonate + NH4(+) + 2 ATP = carbamoyl phosphate + 2 ADP + phosphate + 2 H(+)</text>
        <dbReference type="Rhea" id="RHEA:18029"/>
        <dbReference type="ChEBI" id="CHEBI:15378"/>
        <dbReference type="ChEBI" id="CHEBI:17544"/>
        <dbReference type="ChEBI" id="CHEBI:28938"/>
        <dbReference type="ChEBI" id="CHEBI:30616"/>
        <dbReference type="ChEBI" id="CHEBI:43474"/>
        <dbReference type="ChEBI" id="CHEBI:58228"/>
        <dbReference type="ChEBI" id="CHEBI:456216"/>
        <dbReference type="EC" id="6.3.4.16"/>
    </reaction>
</comment>
<dbReference type="Gene3D" id="3.30.470.20">
    <property type="entry name" value="ATP-grasp fold, B domain"/>
    <property type="match status" value="1"/>
</dbReference>
<dbReference type="PANTHER" id="PTHR11405">
    <property type="entry name" value="CARBAMOYLTRANSFERASE FAMILY MEMBER"/>
    <property type="match status" value="1"/>
</dbReference>
<feature type="non-terminal residue" evidence="16">
    <location>
        <position position="1"/>
    </location>
</feature>
<evidence type="ECO:0000259" key="14">
    <source>
        <dbReference type="PROSITE" id="PS50975"/>
    </source>
</evidence>
<evidence type="ECO:0000256" key="10">
    <source>
        <dbReference type="ARBA" id="ARBA00023211"/>
    </source>
</evidence>
<dbReference type="PRINTS" id="PR00098">
    <property type="entry name" value="CPSASE"/>
</dbReference>
<feature type="domain" description="ATP-grasp" evidence="14">
    <location>
        <begin position="186"/>
        <end position="379"/>
    </location>
</feature>
<evidence type="ECO:0008006" key="18">
    <source>
        <dbReference type="Google" id="ProtNLM"/>
    </source>
</evidence>
<keyword evidence="8 13" id="KW-0547">Nucleotide-binding</keyword>
<evidence type="ECO:0000256" key="1">
    <source>
        <dbReference type="ARBA" id="ARBA00005077"/>
    </source>
</evidence>
<dbReference type="InterPro" id="IPR013815">
    <property type="entry name" value="ATP_grasp_subdomain_1"/>
</dbReference>
<comment type="caution">
    <text evidence="16">The sequence shown here is derived from an EMBL/GenBank/DDBJ whole genome shotgun (WGS) entry which is preliminary data.</text>
</comment>
<reference evidence="16 17" key="1">
    <citation type="journal article" date="2013" name="Proc. Natl. Acad. Sci. U.S.A.">
        <title>The king cobra genome reveals dynamic gene evolution and adaptation in the snake venom system.</title>
        <authorList>
            <person name="Vonk F.J."/>
            <person name="Casewell N.R."/>
            <person name="Henkel C.V."/>
            <person name="Heimberg A.M."/>
            <person name="Jansen H.J."/>
            <person name="McCleary R.J."/>
            <person name="Kerkkamp H.M."/>
            <person name="Vos R.A."/>
            <person name="Guerreiro I."/>
            <person name="Calvete J.J."/>
            <person name="Wuster W."/>
            <person name="Woods A.E."/>
            <person name="Logan J.M."/>
            <person name="Harrison R.A."/>
            <person name="Castoe T.A."/>
            <person name="de Koning A.P."/>
            <person name="Pollock D.D."/>
            <person name="Yandell M."/>
            <person name="Calderon D."/>
            <person name="Renjifo C."/>
            <person name="Currier R.B."/>
            <person name="Salgado D."/>
            <person name="Pla D."/>
            <person name="Sanz L."/>
            <person name="Hyder A.S."/>
            <person name="Ribeiro J.M."/>
            <person name="Arntzen J.W."/>
            <person name="van den Thillart G.E."/>
            <person name="Boetzer M."/>
            <person name="Pirovano W."/>
            <person name="Dirks R.P."/>
            <person name="Spaink H.P."/>
            <person name="Duboule D."/>
            <person name="McGlinn E."/>
            <person name="Kini R.M."/>
            <person name="Richardson M.K."/>
        </authorList>
    </citation>
    <scope>NUCLEOTIDE SEQUENCE</scope>
    <source>
        <tissue evidence="16">Blood</tissue>
    </source>
</reference>
<evidence type="ECO:0000256" key="5">
    <source>
        <dbReference type="ARBA" id="ARBA00022605"/>
    </source>
</evidence>
<dbReference type="GO" id="GO:0046872">
    <property type="term" value="F:metal ion binding"/>
    <property type="evidence" value="ECO:0007669"/>
    <property type="project" value="UniProtKB-KW"/>
</dbReference>
<feature type="domain" description="MGS-like" evidence="15">
    <location>
        <begin position="403"/>
        <end position="599"/>
    </location>
</feature>
<dbReference type="InterPro" id="IPR005480">
    <property type="entry name" value="CPSase_lsu_oligo"/>
</dbReference>
<evidence type="ECO:0000256" key="3">
    <source>
        <dbReference type="ARBA" id="ARBA00022571"/>
    </source>
</evidence>
<dbReference type="Gene3D" id="3.40.50.20">
    <property type="match status" value="1"/>
</dbReference>
<proteinExistence type="inferred from homology"/>
<feature type="non-terminal residue" evidence="16">
    <location>
        <position position="599"/>
    </location>
</feature>
<dbReference type="Gene3D" id="3.30.1490.20">
    <property type="entry name" value="ATP-grasp fold, A domain"/>
    <property type="match status" value="1"/>
</dbReference>
<accession>V8NQS5</accession>
<dbReference type="SMART" id="SM01096">
    <property type="entry name" value="CPSase_L_D3"/>
    <property type="match status" value="1"/>
</dbReference>
<dbReference type="SMART" id="SM00851">
    <property type="entry name" value="MGS"/>
    <property type="match status" value="1"/>
</dbReference>
<dbReference type="EMBL" id="AZIM01002512">
    <property type="protein sequence ID" value="ETE63907.1"/>
    <property type="molecule type" value="Genomic_DNA"/>
</dbReference>
<dbReference type="GO" id="GO:0005524">
    <property type="term" value="F:ATP binding"/>
    <property type="evidence" value="ECO:0007669"/>
    <property type="project" value="UniProtKB-UniRule"/>
</dbReference>
<dbReference type="SUPFAM" id="SSF48108">
    <property type="entry name" value="Carbamoyl phosphate synthetase, large subunit connection domain"/>
    <property type="match status" value="1"/>
</dbReference>
<organism evidence="16 17">
    <name type="scientific">Ophiophagus hannah</name>
    <name type="common">King cobra</name>
    <name type="synonym">Naja hannah</name>
    <dbReference type="NCBI Taxonomy" id="8665"/>
    <lineage>
        <taxon>Eukaryota</taxon>
        <taxon>Metazoa</taxon>
        <taxon>Chordata</taxon>
        <taxon>Craniata</taxon>
        <taxon>Vertebrata</taxon>
        <taxon>Euteleostomi</taxon>
        <taxon>Lepidosauria</taxon>
        <taxon>Squamata</taxon>
        <taxon>Bifurcata</taxon>
        <taxon>Unidentata</taxon>
        <taxon>Episquamata</taxon>
        <taxon>Toxicofera</taxon>
        <taxon>Serpentes</taxon>
        <taxon>Colubroidea</taxon>
        <taxon>Elapidae</taxon>
        <taxon>Elapinae</taxon>
        <taxon>Ophiophagus</taxon>
    </lineage>
</organism>
<keyword evidence="10" id="KW-0464">Manganese</keyword>
<dbReference type="FunFam" id="3.30.470.20:FF:000026">
    <property type="entry name" value="Carbamoyl-phosphate synthase large chain"/>
    <property type="match status" value="1"/>
</dbReference>
<evidence type="ECO:0000256" key="9">
    <source>
        <dbReference type="ARBA" id="ARBA00022840"/>
    </source>
</evidence>